<evidence type="ECO:0000313" key="2">
    <source>
        <dbReference type="EMBL" id="MBY6278000.1"/>
    </source>
</evidence>
<name>A0A953LFV4_SYMTR</name>
<sequence length="261" mass="27353">MGAIRGPVRKIDLNCDMGESFGVYRIGADEEIMPLITSANIACGFHGGDPQVMRRTVRLAREHGVAVGAHPGYRDLVGFGRRPVRCSPDEVYADVLYQIGALAAFCRAEGVALRHVKPHGALYNTAAADAAIAGAVARAVADFDRSLMLYAPPGSALEQAGLAAGLRVIREGFADRGYAADGTLLPRTHPGAVLHEPERAAAQARRMVCSGTVTADTGEEVAVPAETLCVHGDHPSVIQVLRRIRSELEAAGVSVGAPGAD</sequence>
<dbReference type="NCBIfam" id="NF003814">
    <property type="entry name" value="PRK05406.1-3"/>
    <property type="match status" value="1"/>
</dbReference>
<comment type="function">
    <text evidence="1">Catalyzes the cleavage of 5-oxoproline to form L-glutamate coupled to the hydrolysis of ATP to ADP and inorganic phosphate.</text>
</comment>
<keyword evidence="1" id="KW-0067">ATP-binding</keyword>
<dbReference type="GO" id="GO:0005524">
    <property type="term" value="F:ATP binding"/>
    <property type="evidence" value="ECO:0007669"/>
    <property type="project" value="UniProtKB-UniRule"/>
</dbReference>
<dbReference type="Gene3D" id="3.20.20.370">
    <property type="entry name" value="Glycoside hydrolase/deacetylase"/>
    <property type="match status" value="1"/>
</dbReference>
<dbReference type="PANTHER" id="PTHR30292:SF0">
    <property type="entry name" value="5-OXOPROLINASE SUBUNIT A"/>
    <property type="match status" value="1"/>
</dbReference>
<dbReference type="HAMAP" id="MF_00691">
    <property type="entry name" value="PxpA"/>
    <property type="match status" value="1"/>
</dbReference>
<dbReference type="GO" id="GO:0005975">
    <property type="term" value="P:carbohydrate metabolic process"/>
    <property type="evidence" value="ECO:0007669"/>
    <property type="project" value="InterPro"/>
</dbReference>
<proteinExistence type="inferred from homology"/>
<dbReference type="Pfam" id="PF03746">
    <property type="entry name" value="LamB_YcsF"/>
    <property type="match status" value="1"/>
</dbReference>
<dbReference type="RefSeq" id="WP_273381427.1">
    <property type="nucleotide sequence ID" value="NZ_PIUK01000306.1"/>
</dbReference>
<dbReference type="NCBIfam" id="NF003816">
    <property type="entry name" value="PRK05406.1-5"/>
    <property type="match status" value="1"/>
</dbReference>
<evidence type="ECO:0000313" key="3">
    <source>
        <dbReference type="Proteomes" id="UP000732377"/>
    </source>
</evidence>
<comment type="subunit">
    <text evidence="1">Forms a complex composed of PxpA, PxpB and PxpC.</text>
</comment>
<accession>A0A953LFV4</accession>
<keyword evidence="1" id="KW-0378">Hydrolase</keyword>
<comment type="similarity">
    <text evidence="1">Belongs to the LamB/PxpA family.</text>
</comment>
<reference evidence="2" key="1">
    <citation type="submission" date="2017-11" db="EMBL/GenBank/DDBJ databases">
        <title>Three new genomes from thermophilic consortium.</title>
        <authorList>
            <person name="Quaggio R."/>
            <person name="Amgarten D."/>
            <person name="Setubal J.C."/>
        </authorList>
    </citation>
    <scope>NUCLEOTIDE SEQUENCE</scope>
    <source>
        <strain evidence="2">ZCTH01-B2</strain>
    </source>
</reference>
<comment type="caution">
    <text evidence="2">The sequence shown here is derived from an EMBL/GenBank/DDBJ whole genome shotgun (WGS) entry which is preliminary data.</text>
</comment>
<gene>
    <name evidence="1" type="primary">pxpA</name>
    <name evidence="2" type="ORF">CWE10_17830</name>
</gene>
<dbReference type="AlphaFoldDB" id="A0A953LFV4"/>
<protein>
    <recommendedName>
        <fullName evidence="1">5-oxoprolinase subunit A</fullName>
        <shortName evidence="1">5-OPase subunit A</shortName>
        <ecNumber evidence="1">3.5.2.9</ecNumber>
    </recommendedName>
    <alternativeName>
        <fullName evidence="1">5-oxoprolinase (ATP-hydrolyzing) subunit A</fullName>
    </alternativeName>
</protein>
<organism evidence="2 3">
    <name type="scientific">Symbiobacterium thermophilum</name>
    <dbReference type="NCBI Taxonomy" id="2734"/>
    <lineage>
        <taxon>Bacteria</taxon>
        <taxon>Bacillati</taxon>
        <taxon>Bacillota</taxon>
        <taxon>Clostridia</taxon>
        <taxon>Eubacteriales</taxon>
        <taxon>Symbiobacteriaceae</taxon>
        <taxon>Symbiobacterium</taxon>
    </lineage>
</organism>
<dbReference type="SUPFAM" id="SSF88713">
    <property type="entry name" value="Glycoside hydrolase/deacetylase"/>
    <property type="match status" value="1"/>
</dbReference>
<dbReference type="InterPro" id="IPR005501">
    <property type="entry name" value="LamB/YcsF/PxpA-like"/>
</dbReference>
<dbReference type="GO" id="GO:0017168">
    <property type="term" value="F:5-oxoprolinase (ATP-hydrolyzing) activity"/>
    <property type="evidence" value="ECO:0007669"/>
    <property type="project" value="UniProtKB-UniRule"/>
</dbReference>
<keyword evidence="1" id="KW-0547">Nucleotide-binding</keyword>
<evidence type="ECO:0000256" key="1">
    <source>
        <dbReference type="HAMAP-Rule" id="MF_00691"/>
    </source>
</evidence>
<dbReference type="Proteomes" id="UP000732377">
    <property type="component" value="Unassembled WGS sequence"/>
</dbReference>
<dbReference type="CDD" id="cd10787">
    <property type="entry name" value="LamB_YcsF_like"/>
    <property type="match status" value="1"/>
</dbReference>
<dbReference type="EC" id="3.5.2.9" evidence="1"/>
<dbReference type="EMBL" id="PIUK01000306">
    <property type="protein sequence ID" value="MBY6278000.1"/>
    <property type="molecule type" value="Genomic_DNA"/>
</dbReference>
<dbReference type="PANTHER" id="PTHR30292">
    <property type="entry name" value="UNCHARACTERIZED PROTEIN YBGL-RELATED"/>
    <property type="match status" value="1"/>
</dbReference>
<dbReference type="InterPro" id="IPR011330">
    <property type="entry name" value="Glyco_hydro/deAcase_b/a-brl"/>
</dbReference>
<comment type="catalytic activity">
    <reaction evidence="1">
        <text>5-oxo-L-proline + ATP + 2 H2O = L-glutamate + ADP + phosphate + H(+)</text>
        <dbReference type="Rhea" id="RHEA:10348"/>
        <dbReference type="ChEBI" id="CHEBI:15377"/>
        <dbReference type="ChEBI" id="CHEBI:15378"/>
        <dbReference type="ChEBI" id="CHEBI:29985"/>
        <dbReference type="ChEBI" id="CHEBI:30616"/>
        <dbReference type="ChEBI" id="CHEBI:43474"/>
        <dbReference type="ChEBI" id="CHEBI:58402"/>
        <dbReference type="ChEBI" id="CHEBI:456216"/>
        <dbReference type="EC" id="3.5.2.9"/>
    </reaction>
</comment>